<evidence type="ECO:0000256" key="4">
    <source>
        <dbReference type="ARBA" id="ARBA00022461"/>
    </source>
</evidence>
<dbReference type="PANTHER" id="PTHR10037">
    <property type="entry name" value="VOLTAGE-GATED CATION CHANNEL CALCIUM AND SODIUM"/>
    <property type="match status" value="1"/>
</dbReference>
<feature type="transmembrane region" description="Helical" evidence="24">
    <location>
        <begin position="185"/>
        <end position="206"/>
    </location>
</feature>
<organism evidence="29 30">
    <name type="scientific">Monopterus albus</name>
    <name type="common">Swamp eel</name>
    <dbReference type="NCBI Taxonomy" id="43700"/>
    <lineage>
        <taxon>Eukaryota</taxon>
        <taxon>Metazoa</taxon>
        <taxon>Chordata</taxon>
        <taxon>Craniata</taxon>
        <taxon>Vertebrata</taxon>
        <taxon>Euteleostomi</taxon>
        <taxon>Actinopterygii</taxon>
        <taxon>Neopterygii</taxon>
        <taxon>Teleostei</taxon>
        <taxon>Neoteleostei</taxon>
        <taxon>Acanthomorphata</taxon>
        <taxon>Anabantaria</taxon>
        <taxon>Synbranchiformes</taxon>
        <taxon>Synbranchidae</taxon>
        <taxon>Monopterus</taxon>
    </lineage>
</organism>
<evidence type="ECO:0000256" key="20">
    <source>
        <dbReference type="ARBA" id="ARBA00038083"/>
    </source>
</evidence>
<evidence type="ECO:0000256" key="11">
    <source>
        <dbReference type="ARBA" id="ARBA00022989"/>
    </source>
</evidence>
<feature type="domain" description="Ion transport" evidence="26">
    <location>
        <begin position="140"/>
        <end position="368"/>
    </location>
</feature>
<evidence type="ECO:0000256" key="6">
    <source>
        <dbReference type="ARBA" id="ARBA00022553"/>
    </source>
</evidence>
<feature type="transmembrane region" description="Helical" evidence="24">
    <location>
        <begin position="335"/>
        <end position="362"/>
    </location>
</feature>
<feature type="transmembrane region" description="Helical" evidence="24">
    <location>
        <begin position="1131"/>
        <end position="1154"/>
    </location>
</feature>
<sequence length="1700" mass="193468">MADCVFPMGPESFQRFTPDSLAAIEQRIAQEEDLGDVEFPQPRPDLEAGKQLPRIFADIPSHLVGVPLEDIDPYYRDKRTFIVLNKGKAIFRFSATSALYIFSPFHPIRRIAIKILVHSYPYTHTHTHTHTLCVLYASLLSDLVVIPLCVCLFLCFCLPACCRYVTEFVDLGNVSALRTFRVLRALKTISVIPGLKTIVGALIQSVKKLADVMILTVFCLSVFALIGLQLFMGNLRHKCIRNTTQCINDSLRNTTFYYNFYKADGAKDALICGNSTDAGKCPDGFNCLKVGKNPNYGYTSFDTFGWAFLSLFRLMTQDYWENLYHQTLRSAGKTYMVFFVVVIFLGSFYLVNLILAVVAMAYEEQNQATIAEACQKEREFQQAMEKLKKEQQVDRLLLLVFNYWTQFPELDLTGLLIGYFVVPHSEVAVKSVNDAILSHSLSQVPTSSTELSTMLLPRPSSTQGSERRGRALSAASYLTDAMEGEELEESHKKCPPCWYVFAHRYLVWECCPTWLKVKQLVKIMVTDPFLDLAITVCIVLNTLFMAMEHHPMTAEFNCMLSIGNQVGWKESGVLVSFCVIRYNLFLQSNFSLRVFKLARSWPTLNTLIKIIGNSMGALGNLTLVLAIIVFIFAVVGMQLFGKNYQDCVCKISKDCTLPRWHMKDFFHSFLIVFRVLCGEWIETMWDCMEVAGQPLCILVFMLVMVIGNLVLLNLFLALLLSSFSSDNLSAPDDDGEMNNLHIAIHRITRGLAWCRRQVPVYVSIKLSLLNLLLSVSAIGRHVEKYVAPEDDSYMTNPNLTISVPIAPGESDVEFPEEEEEEEEEEEVEMEMEMEEGEQEQTEEEEEEEDVSCLMSSVCFARFQCCDIDTTAGLGQMWWKMRKTCYQIVEHSWFESFIIFMILLSSGALAFEDIYIEQRKVVKVVLEYADKIFTYIFILEMLLKWLAYGFKKYFTNYWCWLDFLIVDVSLVSLVANTLGYSDLAAIKSLRTLRALRPLRALSRFEGMRVVVNALIGAIPSIMNVLLVCLIFWLIFSIMGVNLFAGKFGRCVNNTGQNYDASFINNKTECDAYNDSSLYYWTKVKVNFDNVGAGYLALLQVATFKGWMEIMYAAVDSRAVDQQPIKETNLYMYLYFVIFIIFGSFFTLNLFIGVIIDNFNQQKRKISTTDIFMTEEQKKYYNAMKKLGSKKPQRPIPRPLNPLQGFFFDLVGKQAFDIIIMVLILLNMITMMVETDDQSPRMEKILNNINLGFIVIFTTECLVKIVALRCYFFTVGWNIFDFVVVILSIVGIVLADIIEKYFVSPTLFRVIRLARIGRILRLIRGAKGIRTLLFALMMSLPALFNIGLLLFLVMFIYAIFGMANFAYVKRQGGIDDMFNFETFGNSMICLFQITTSAGWDSLLSPILNNSPKECDPNIPHTGTTVRGNCGNPSVGITFFVTYIIISFLIVVNMYIAIILENFSVATEESTEPLSEDDFEMFYEVWEKFDPEATQFIEYAKLSDFADSLSEPLRIAKPNKVKLISMDLPMVSGDKIHCLDILFAFTKRVLGESDEMDALKQQMEEKFMMANPSKISYEPITTTLRRKQEEVSATVIQRCYRRHLVRRQMKAIVFGDDAPEKEGLIAAMMRENYGSSLLVTERSEMISSASSPPSYDSVTRTTLELFHPLAAKTEAIIDDTAGSKSSKQSQPVFDTDKEQETVP</sequence>
<comment type="similarity">
    <text evidence="20">Belongs to the sodium channel (TC 1.A.1.10) family. Nav1.4/SCN4A subfamily.</text>
</comment>
<dbReference type="Gene3D" id="1.10.238.10">
    <property type="entry name" value="EF-hand"/>
    <property type="match status" value="1"/>
</dbReference>
<evidence type="ECO:0000259" key="28">
    <source>
        <dbReference type="Pfam" id="PF24609"/>
    </source>
</evidence>
<keyword evidence="16" id="KW-0325">Glycoprotein</keyword>
<feature type="transmembrane region" description="Helical" evidence="24">
    <location>
        <begin position="1434"/>
        <end position="1457"/>
    </location>
</feature>
<dbReference type="Gene3D" id="1.20.120.350">
    <property type="entry name" value="Voltage-gated potassium channels. Chain C"/>
    <property type="match status" value="2"/>
</dbReference>
<dbReference type="PANTHER" id="PTHR10037:SF208">
    <property type="entry name" value="SODIUM CHANNEL PROTEIN TYPE 10 SUBUNIT ALPHA"/>
    <property type="match status" value="1"/>
</dbReference>
<feature type="transmembrane region" description="Helical" evidence="24">
    <location>
        <begin position="212"/>
        <end position="232"/>
    </location>
</feature>
<evidence type="ECO:0000256" key="3">
    <source>
        <dbReference type="ARBA" id="ARBA00022448"/>
    </source>
</evidence>
<dbReference type="FunFam" id="1.20.120.350:FF:000003">
    <property type="entry name" value="Voltage-dependent sodium channel"/>
    <property type="match status" value="1"/>
</dbReference>
<dbReference type="GO" id="GO:0001518">
    <property type="term" value="C:voltage-gated sodium channel complex"/>
    <property type="evidence" value="ECO:0007669"/>
    <property type="project" value="UniProtKB-UniRule"/>
</dbReference>
<feature type="compositionally biased region" description="Basic and acidic residues" evidence="25">
    <location>
        <begin position="1691"/>
        <end position="1700"/>
    </location>
</feature>
<feature type="transmembrane region" description="Helical" evidence="24">
    <location>
        <begin position="1243"/>
        <end position="1261"/>
    </location>
</feature>
<evidence type="ECO:0000256" key="7">
    <source>
        <dbReference type="ARBA" id="ARBA00022692"/>
    </source>
</evidence>
<dbReference type="CDD" id="cd13433">
    <property type="entry name" value="Na_channel_gate"/>
    <property type="match status" value="1"/>
</dbReference>
<evidence type="ECO:0000256" key="15">
    <source>
        <dbReference type="ARBA" id="ARBA00023157"/>
    </source>
</evidence>
<keyword evidence="15" id="KW-1015">Disulfide bond</keyword>
<accession>A0A3Q3K7Z7</accession>
<feature type="region of interest" description="Disordered" evidence="25">
    <location>
        <begin position="807"/>
        <end position="847"/>
    </location>
</feature>
<keyword evidence="13 24" id="KW-0406">Ion transport</keyword>
<dbReference type="FunFam" id="1.10.287.70:FF:000001">
    <property type="entry name" value="Sodium channel protein"/>
    <property type="match status" value="1"/>
</dbReference>
<evidence type="ECO:0000256" key="14">
    <source>
        <dbReference type="ARBA" id="ARBA00023136"/>
    </source>
</evidence>
<dbReference type="GO" id="GO:0086010">
    <property type="term" value="P:membrane depolarization during action potential"/>
    <property type="evidence" value="ECO:0007669"/>
    <property type="project" value="TreeGrafter"/>
</dbReference>
<keyword evidence="9" id="KW-0832">Ubl conjugation</keyword>
<dbReference type="SMART" id="SM00015">
    <property type="entry name" value="IQ"/>
    <property type="match status" value="1"/>
</dbReference>
<evidence type="ECO:0000256" key="2">
    <source>
        <dbReference type="ARBA" id="ARBA00006764"/>
    </source>
</evidence>
<feature type="transmembrane region" description="Helical" evidence="24">
    <location>
        <begin position="695"/>
        <end position="720"/>
    </location>
</feature>
<feature type="domain" description="Sodium ion transport-associated" evidence="27">
    <location>
        <begin position="734"/>
        <end position="886"/>
    </location>
</feature>
<dbReference type="InterPro" id="IPR044564">
    <property type="entry name" value="Na_chnl_inactivation_gate"/>
</dbReference>
<feature type="transmembrane region" description="Helical" evidence="24">
    <location>
        <begin position="1330"/>
        <end position="1358"/>
    </location>
</feature>
<evidence type="ECO:0000256" key="22">
    <source>
        <dbReference type="ARBA" id="ARBA00055248"/>
    </source>
</evidence>
<dbReference type="SUPFAM" id="SSF81324">
    <property type="entry name" value="Voltage-gated potassium channels"/>
    <property type="match status" value="4"/>
</dbReference>
<feature type="transmembrane region" description="Helical" evidence="24">
    <location>
        <begin position="892"/>
        <end position="910"/>
    </location>
</feature>
<keyword evidence="8" id="KW-0677">Repeat</keyword>
<keyword evidence="3 24" id="KW-0813">Transport</keyword>
<feature type="domain" description="Ion transport" evidence="26">
    <location>
        <begin position="890"/>
        <end position="1162"/>
    </location>
</feature>
<evidence type="ECO:0000256" key="5">
    <source>
        <dbReference type="ARBA" id="ARBA00022475"/>
    </source>
</evidence>
<comment type="subcellular location">
    <subcellularLocation>
        <location evidence="1 24">Cell membrane</location>
        <topology evidence="1 24">Multi-pass membrane protein</topology>
    </subcellularLocation>
</comment>
<dbReference type="Proteomes" id="UP000261600">
    <property type="component" value="Unplaced"/>
</dbReference>
<dbReference type="InterPro" id="IPR058542">
    <property type="entry name" value="IQ_SCN5A_C"/>
</dbReference>
<evidence type="ECO:0000256" key="25">
    <source>
        <dbReference type="SAM" id="MobiDB-lite"/>
    </source>
</evidence>
<dbReference type="FunFam" id="1.10.287.70:FF:000006">
    <property type="entry name" value="Sodium channel protein"/>
    <property type="match status" value="1"/>
</dbReference>
<dbReference type="InterPro" id="IPR005821">
    <property type="entry name" value="Ion_trans_dom"/>
</dbReference>
<dbReference type="PRINTS" id="PR00170">
    <property type="entry name" value="NACHANNEL"/>
</dbReference>
<evidence type="ECO:0000313" key="29">
    <source>
        <dbReference type="Ensembl" id="ENSMALP00000029959.1"/>
    </source>
</evidence>
<evidence type="ECO:0000256" key="18">
    <source>
        <dbReference type="ARBA" id="ARBA00023303"/>
    </source>
</evidence>
<feature type="domain" description="Ion transport" evidence="26">
    <location>
        <begin position="1212"/>
        <end position="1467"/>
    </location>
</feature>
<keyword evidence="30" id="KW-1185">Reference proteome</keyword>
<keyword evidence="6" id="KW-0597">Phosphoprotein</keyword>
<keyword evidence="4 24" id="KW-0894">Sodium channel</keyword>
<evidence type="ECO:0000256" key="13">
    <source>
        <dbReference type="ARBA" id="ARBA00023065"/>
    </source>
</evidence>
<evidence type="ECO:0000256" key="12">
    <source>
        <dbReference type="ARBA" id="ARBA00023053"/>
    </source>
</evidence>
<comment type="subunit">
    <text evidence="21">The channel consists of an ion conducting pore forming alpha-subunit regulated by one or more associated auxiliary subunits SCN1B, SCN2B and SCN3B; electrophysiological properties may vary depending on the type of the associated beta subunits. Found in a number of complexes with PRX, DYNLT1 and PDZD2. Interacts with proteins such as FSTL1, PRX, DYNLT1, PDZD2, S100A10 and many others. Interacts with NEDD4 and NEDD4L.</text>
</comment>
<evidence type="ECO:0000256" key="17">
    <source>
        <dbReference type="ARBA" id="ARBA00023201"/>
    </source>
</evidence>
<dbReference type="InterPro" id="IPR010526">
    <property type="entry name" value="Na_trans_assoc_dom"/>
</dbReference>
<evidence type="ECO:0000256" key="21">
    <source>
        <dbReference type="ARBA" id="ARBA00047025"/>
    </source>
</evidence>
<comment type="similarity">
    <text evidence="2">Belongs to the sodium channel (TC 1.A.1.10) family. Nav1.8/SCN10A subfamily.</text>
</comment>
<dbReference type="Pfam" id="PF00520">
    <property type="entry name" value="Ion_trans"/>
    <property type="match status" value="4"/>
</dbReference>
<keyword evidence="12 24" id="KW-0915">Sodium</keyword>
<dbReference type="Gene3D" id="1.20.5.1190">
    <property type="entry name" value="iswi atpase"/>
    <property type="match status" value="1"/>
</dbReference>
<feature type="transmembrane region" description="Helical" evidence="24">
    <location>
        <begin position="143"/>
        <end position="165"/>
    </location>
</feature>
<feature type="domain" description="SCN5A-like C-terminal IQ motif" evidence="28">
    <location>
        <begin position="1579"/>
        <end position="1609"/>
    </location>
</feature>
<dbReference type="CDD" id="cd23767">
    <property type="entry name" value="IQCD"/>
    <property type="match status" value="1"/>
</dbReference>
<feature type="transmembrane region" description="Helical" evidence="24">
    <location>
        <begin position="1268"/>
        <end position="1293"/>
    </location>
</feature>
<feature type="transmembrane region" description="Helical" evidence="24">
    <location>
        <begin position="931"/>
        <end position="949"/>
    </location>
</feature>
<evidence type="ECO:0000256" key="8">
    <source>
        <dbReference type="ARBA" id="ARBA00022737"/>
    </source>
</evidence>
<comment type="function">
    <text evidence="24">Mediates the voltage-dependent sodium ion permeability of excitable membranes. Assuming opened or closed conformations in response to the voltage difference across the membrane, the protein forms a sodium-selective channel through which Na(+) ions may pass in accordance with their electrochemical gradient.</text>
</comment>
<evidence type="ECO:0000256" key="24">
    <source>
        <dbReference type="RuleBase" id="RU361132"/>
    </source>
</evidence>
<comment type="function">
    <text evidence="22">Pore-forming subunit of a voltage-gated sodium (Nav) channel that directly mediates the depolarizing phase of action potentials in excitable membranes. Navs, also called VGSCs (voltage-gated sodium channels) or VDSCs (voltage-dependent sodium channels), operate by switching between closed and open conformations depending on the voltage difference across the membrane. In the open conformation they allow Na(+) ions to selectively pass through the pore, along their electrochemical gradient. The influx of Na+ ions provokes membrane depolarization, initiating the propagation of electrical signals throughout cells and tissues.</text>
</comment>
<evidence type="ECO:0000313" key="30">
    <source>
        <dbReference type="Proteomes" id="UP000261600"/>
    </source>
</evidence>
<feature type="compositionally biased region" description="Acidic residues" evidence="25">
    <location>
        <begin position="810"/>
        <end position="847"/>
    </location>
</feature>
<protein>
    <recommendedName>
        <fullName evidence="24">Sodium channel protein</fullName>
    </recommendedName>
</protein>
<evidence type="ECO:0000256" key="1">
    <source>
        <dbReference type="ARBA" id="ARBA00004651"/>
    </source>
</evidence>
<feature type="region of interest" description="Disordered" evidence="25">
    <location>
        <begin position="1674"/>
        <end position="1700"/>
    </location>
</feature>
<dbReference type="FunFam" id="1.20.120.350:FF:000004">
    <property type="entry name" value="Sodium channel protein"/>
    <property type="match status" value="1"/>
</dbReference>
<evidence type="ECO:0000256" key="23">
    <source>
        <dbReference type="ARBA" id="ARBA00064899"/>
    </source>
</evidence>
<keyword evidence="14 24" id="KW-0472">Membrane</keyword>
<evidence type="ECO:0000259" key="27">
    <source>
        <dbReference type="Pfam" id="PF06512"/>
    </source>
</evidence>
<comment type="subunit">
    <text evidence="23">Voltage-gated sodium (Nav) channels consist of an ion-conducting alpha subunit which is functional on its own associated with regulatory beta subunits.</text>
</comment>
<proteinExistence type="inferred from homology"/>
<dbReference type="GO" id="GO:0019228">
    <property type="term" value="P:neuronal action potential"/>
    <property type="evidence" value="ECO:0007669"/>
    <property type="project" value="TreeGrafter"/>
</dbReference>
<dbReference type="PROSITE" id="PS50096">
    <property type="entry name" value="IQ"/>
    <property type="match status" value="1"/>
</dbReference>
<evidence type="ECO:0000259" key="26">
    <source>
        <dbReference type="Pfam" id="PF00520"/>
    </source>
</evidence>
<feature type="transmembrane region" description="Helical" evidence="24">
    <location>
        <begin position="296"/>
        <end position="315"/>
    </location>
</feature>
<dbReference type="FunFam" id="1.10.238.10:FF:000002">
    <property type="entry name" value="Sodium channel protein"/>
    <property type="match status" value="1"/>
</dbReference>
<dbReference type="InterPro" id="IPR000048">
    <property type="entry name" value="IQ_motif_EF-hand-BS"/>
</dbReference>
<evidence type="ECO:0000256" key="10">
    <source>
        <dbReference type="ARBA" id="ARBA00022882"/>
    </source>
</evidence>
<evidence type="ECO:0000256" key="9">
    <source>
        <dbReference type="ARBA" id="ARBA00022843"/>
    </source>
</evidence>
<dbReference type="GO" id="GO:0005248">
    <property type="term" value="F:voltage-gated sodium channel activity"/>
    <property type="evidence" value="ECO:0007669"/>
    <property type="project" value="InterPro"/>
</dbReference>
<keyword evidence="17 24" id="KW-0739">Sodium transport</keyword>
<dbReference type="Gene3D" id="1.10.287.70">
    <property type="match status" value="4"/>
</dbReference>
<feature type="domain" description="Ion transport" evidence="26">
    <location>
        <begin position="588"/>
        <end position="727"/>
    </location>
</feature>
<dbReference type="Pfam" id="PF06512">
    <property type="entry name" value="Na_trans_assoc"/>
    <property type="match status" value="1"/>
</dbReference>
<comment type="function">
    <text evidence="19">Tetrodotoxin-resistant channel that mediates the voltage-dependent sodium ion permeability of excitable membranes. Assuming opened or closed conformations in response to the voltage difference across the membrane, the protein forms a sodium-selective channel through which sodium ions may pass in accordance with their electrochemical gradient. Plays a role in neuropathic pain mechanisms.</text>
</comment>
<dbReference type="InterPro" id="IPR027359">
    <property type="entry name" value="Volt_channel_dom_sf"/>
</dbReference>
<dbReference type="Ensembl" id="ENSMALT00000030490.1">
    <property type="protein sequence ID" value="ENSMALP00000029959.1"/>
    <property type="gene ID" value="ENSMALG00000020446.1"/>
</dbReference>
<feature type="compositionally biased region" description="Polar residues" evidence="25">
    <location>
        <begin position="1679"/>
        <end position="1689"/>
    </location>
</feature>
<evidence type="ECO:0000256" key="16">
    <source>
        <dbReference type="ARBA" id="ARBA00023180"/>
    </source>
</evidence>
<keyword evidence="18 24" id="KW-0407">Ion channel</keyword>
<comment type="caution">
    <text evidence="24">Lacks conserved residue(s) required for the propagation of feature annotation.</text>
</comment>
<feature type="transmembrane region" description="Helical" evidence="24">
    <location>
        <begin position="607"/>
        <end position="635"/>
    </location>
</feature>
<feature type="transmembrane region" description="Helical" evidence="24">
    <location>
        <begin position="1008"/>
        <end position="1034"/>
    </location>
</feature>
<feature type="transmembrane region" description="Helical" evidence="24">
    <location>
        <begin position="1213"/>
        <end position="1231"/>
    </location>
</feature>
<dbReference type="InterPro" id="IPR043203">
    <property type="entry name" value="VGCC_Ca_Na"/>
</dbReference>
<keyword evidence="7 24" id="KW-0812">Transmembrane</keyword>
<keyword evidence="11 24" id="KW-1133">Transmembrane helix</keyword>
<name>A0A3Q3K7Z7_MONAL</name>
<evidence type="ECO:0000256" key="19">
    <source>
        <dbReference type="ARBA" id="ARBA00025291"/>
    </source>
</evidence>
<reference evidence="29" key="2">
    <citation type="submission" date="2025-09" db="UniProtKB">
        <authorList>
            <consortium name="Ensembl"/>
        </authorList>
    </citation>
    <scope>IDENTIFICATION</scope>
</reference>
<keyword evidence="5" id="KW-1003">Cell membrane</keyword>
<keyword evidence="10 24" id="KW-0851">Voltage-gated channel</keyword>
<dbReference type="InterPro" id="IPR001696">
    <property type="entry name" value="Na_channel_asu"/>
</dbReference>
<reference evidence="29" key="1">
    <citation type="submission" date="2025-08" db="UniProtKB">
        <authorList>
            <consortium name="Ensembl"/>
        </authorList>
    </citation>
    <scope>IDENTIFICATION</scope>
</reference>
<dbReference type="Pfam" id="PF24609">
    <property type="entry name" value="IQ_SCN5A_C"/>
    <property type="match status" value="1"/>
</dbReference>